<evidence type="ECO:0000256" key="2">
    <source>
        <dbReference type="SAM" id="MobiDB-lite"/>
    </source>
</evidence>
<dbReference type="PROSITE" id="PS50082">
    <property type="entry name" value="WD_REPEATS_2"/>
    <property type="match status" value="1"/>
</dbReference>
<dbReference type="InterPro" id="IPR001680">
    <property type="entry name" value="WD40_rpt"/>
</dbReference>
<dbReference type="EMBL" id="CAJNOK010028386">
    <property type="protein sequence ID" value="CAF1433985.1"/>
    <property type="molecule type" value="Genomic_DNA"/>
</dbReference>
<evidence type="ECO:0000256" key="1">
    <source>
        <dbReference type="PROSITE-ProRule" id="PRU00221"/>
    </source>
</evidence>
<evidence type="ECO:0000313" key="5">
    <source>
        <dbReference type="Proteomes" id="UP000682733"/>
    </source>
</evidence>
<dbReference type="Pfam" id="PF00400">
    <property type="entry name" value="WD40"/>
    <property type="match status" value="1"/>
</dbReference>
<gene>
    <name evidence="3" type="ORF">OVA965_LOCUS34164</name>
    <name evidence="4" type="ORF">TMI583_LOCUS35075</name>
</gene>
<organism evidence="4 5">
    <name type="scientific">Didymodactylos carnosus</name>
    <dbReference type="NCBI Taxonomy" id="1234261"/>
    <lineage>
        <taxon>Eukaryota</taxon>
        <taxon>Metazoa</taxon>
        <taxon>Spiralia</taxon>
        <taxon>Gnathifera</taxon>
        <taxon>Rotifera</taxon>
        <taxon>Eurotatoria</taxon>
        <taxon>Bdelloidea</taxon>
        <taxon>Philodinida</taxon>
        <taxon>Philodinidae</taxon>
        <taxon>Didymodactylos</taxon>
    </lineage>
</organism>
<evidence type="ECO:0000313" key="4">
    <source>
        <dbReference type="EMBL" id="CAF4231571.1"/>
    </source>
</evidence>
<sequence>MHRDVVTHCLVTKTDFLITGSADGHIKFWKMLTLEYVKIQATLSSYQQQQQQQLSASSKEQQINGPKGISRNVQTTFVKHFRAHLDYQPLTCSWIHGPQDPLSTLAISVMTSPLIYLYDGKNLNVKEPLHVQSKLGHTRCVHLIEYNEQTELVVSCDMGGIVNYWSGKESCQYDIPPKLCQFESKLDTDLFEFIKQQTYPYCLKFSPNGLIFACLTRTIETPITKKKLYLFDTRRGKIMKIYNETNDVYRQLQDKLQQKQQQLAQSASINKQDDEDDVENEQIDEESNKIIKGK</sequence>
<feature type="repeat" description="WD" evidence="1">
    <location>
        <begin position="1"/>
        <end position="39"/>
    </location>
</feature>
<dbReference type="Proteomes" id="UP000677228">
    <property type="component" value="Unassembled WGS sequence"/>
</dbReference>
<reference evidence="4" key="1">
    <citation type="submission" date="2021-02" db="EMBL/GenBank/DDBJ databases">
        <authorList>
            <person name="Nowell W R."/>
        </authorList>
    </citation>
    <scope>NUCLEOTIDE SEQUENCE</scope>
</reference>
<feature type="region of interest" description="Disordered" evidence="2">
    <location>
        <begin position="263"/>
        <end position="294"/>
    </location>
</feature>
<accession>A0A8S2SM15</accession>
<dbReference type="Gene3D" id="2.130.10.10">
    <property type="entry name" value="YVTN repeat-like/Quinoprotein amine dehydrogenase"/>
    <property type="match status" value="1"/>
</dbReference>
<dbReference type="InterPro" id="IPR015943">
    <property type="entry name" value="WD40/YVTN_repeat-like_dom_sf"/>
</dbReference>
<name>A0A8S2SM15_9BILA</name>
<dbReference type="AlphaFoldDB" id="A0A8S2SM15"/>
<dbReference type="EMBL" id="CAJOBA010050176">
    <property type="protein sequence ID" value="CAF4231571.1"/>
    <property type="molecule type" value="Genomic_DNA"/>
</dbReference>
<comment type="caution">
    <text evidence="4">The sequence shown here is derived from an EMBL/GenBank/DDBJ whole genome shotgun (WGS) entry which is preliminary data.</text>
</comment>
<feature type="compositionally biased region" description="Acidic residues" evidence="2">
    <location>
        <begin position="273"/>
        <end position="285"/>
    </location>
</feature>
<proteinExistence type="predicted"/>
<dbReference type="InterPro" id="IPR036322">
    <property type="entry name" value="WD40_repeat_dom_sf"/>
</dbReference>
<keyword evidence="1" id="KW-0853">WD repeat</keyword>
<dbReference type="SUPFAM" id="SSF50978">
    <property type="entry name" value="WD40 repeat-like"/>
    <property type="match status" value="1"/>
</dbReference>
<protein>
    <submittedName>
        <fullName evidence="4">Uncharacterized protein</fullName>
    </submittedName>
</protein>
<dbReference type="Proteomes" id="UP000682733">
    <property type="component" value="Unassembled WGS sequence"/>
</dbReference>
<evidence type="ECO:0000313" key="3">
    <source>
        <dbReference type="EMBL" id="CAF1433985.1"/>
    </source>
</evidence>